<dbReference type="RefSeq" id="WP_011884754.1">
    <property type="nucleotide sequence ID" value="NC_023030.2"/>
</dbReference>
<evidence type="ECO:0000256" key="3">
    <source>
        <dbReference type="ARBA" id="ARBA00022840"/>
    </source>
</evidence>
<dbReference type="GO" id="GO:0008047">
    <property type="term" value="F:enzyme activator activity"/>
    <property type="evidence" value="ECO:0007669"/>
    <property type="project" value="TreeGrafter"/>
</dbReference>
<dbReference type="PANTHER" id="PTHR13779">
    <property type="entry name" value="WERNER HELICASE-INTERACTING PROTEIN 1 FAMILY MEMBER"/>
    <property type="match status" value="1"/>
</dbReference>
<dbReference type="EMBL" id="CP006916">
    <property type="protein sequence ID" value="AHB99789.1"/>
    <property type="molecule type" value="Genomic_DNA"/>
</dbReference>
<evidence type="ECO:0000256" key="1">
    <source>
        <dbReference type="ARBA" id="ARBA00008959"/>
    </source>
</evidence>
<dbReference type="Pfam" id="PF16193">
    <property type="entry name" value="AAA_assoc_2"/>
    <property type="match status" value="1"/>
</dbReference>
<evidence type="ECO:0000313" key="5">
    <source>
        <dbReference type="EMBL" id="AHB99789.1"/>
    </source>
</evidence>
<dbReference type="HOGENOM" id="CLU_017985_1_2_14"/>
<dbReference type="InterPro" id="IPR008921">
    <property type="entry name" value="DNA_pol3_clamp-load_cplx_C"/>
</dbReference>
<dbReference type="SUPFAM" id="SSF48019">
    <property type="entry name" value="post-AAA+ oligomerization domain-like"/>
    <property type="match status" value="1"/>
</dbReference>
<keyword evidence="2" id="KW-0547">Nucleotide-binding</keyword>
<reference evidence="5 6" key="1">
    <citation type="journal article" date="2011" name="PLoS ONE">
        <title>Core proteome of the minimal cell: comparative proteomics of three mollicute species.</title>
        <authorList>
            <person name="Fisunov G.Y."/>
            <person name="Alexeev D.G."/>
            <person name="Bazaleev N.A."/>
            <person name="Ladygina V.G."/>
            <person name="Galyamina M.A."/>
            <person name="Kondratov I.G."/>
            <person name="Zhukova N.A."/>
            <person name="Serebryakova M.V."/>
            <person name="Demina I.A."/>
            <person name="Govorun V.M."/>
        </authorList>
    </citation>
    <scope>NUCLEOTIDE SEQUENCE [LARGE SCALE GENOMIC DNA]</scope>
    <source>
        <strain evidence="5 6">S6</strain>
    </source>
</reference>
<dbReference type="AlphaFoldDB" id="A0A0F6CL17"/>
<dbReference type="GO" id="GO:0016887">
    <property type="term" value="F:ATP hydrolysis activity"/>
    <property type="evidence" value="ECO:0007669"/>
    <property type="project" value="InterPro"/>
</dbReference>
<dbReference type="GO" id="GO:0003677">
    <property type="term" value="F:DNA binding"/>
    <property type="evidence" value="ECO:0007669"/>
    <property type="project" value="InterPro"/>
</dbReference>
<dbReference type="GO" id="GO:0017116">
    <property type="term" value="F:single-stranded DNA helicase activity"/>
    <property type="evidence" value="ECO:0007669"/>
    <property type="project" value="TreeGrafter"/>
</dbReference>
<dbReference type="SMART" id="SM00382">
    <property type="entry name" value="AAA"/>
    <property type="match status" value="1"/>
</dbReference>
<dbReference type="InterPro" id="IPR003593">
    <property type="entry name" value="AAA+_ATPase"/>
</dbReference>
<evidence type="ECO:0000256" key="2">
    <source>
        <dbReference type="ARBA" id="ARBA00022741"/>
    </source>
</evidence>
<dbReference type="InterPro" id="IPR051314">
    <property type="entry name" value="AAA_ATPase_RarA/MGS1/WRNIP1"/>
</dbReference>
<feature type="domain" description="AAA+ ATPase" evidence="4">
    <location>
        <begin position="41"/>
        <end position="154"/>
    </location>
</feature>
<dbReference type="GO" id="GO:0000731">
    <property type="term" value="P:DNA synthesis involved in DNA repair"/>
    <property type="evidence" value="ECO:0007669"/>
    <property type="project" value="TreeGrafter"/>
</dbReference>
<dbReference type="SUPFAM" id="SSF52540">
    <property type="entry name" value="P-loop containing nucleoside triphosphate hydrolases"/>
    <property type="match status" value="1"/>
</dbReference>
<dbReference type="Gene3D" id="1.10.8.60">
    <property type="match status" value="1"/>
</dbReference>
<dbReference type="InterPro" id="IPR032423">
    <property type="entry name" value="AAA_assoc_2"/>
</dbReference>
<dbReference type="CDD" id="cd00009">
    <property type="entry name" value="AAA"/>
    <property type="match status" value="1"/>
</dbReference>
<comment type="similarity">
    <text evidence="1">Belongs to the AAA ATPase family. RarA/MGS1/WRNIP1 subfamily.</text>
</comment>
<dbReference type="InterPro" id="IPR027417">
    <property type="entry name" value="P-loop_NTPase"/>
</dbReference>
<sequence>MLFVSKNKEPFYQPESVEDIIGQKHLLHEYGILRRMIDLRKPYSLLVTGEPGIGKTTLCNILISEMNLPSFSFNSASDSLQELKQFISKAKDLNQCVIIIDEIHRLHRDKQDLLIKGLDAKSFILFGITTENPYFTINPAIRSRVHTIELVNPTSIELFEGYKKIVQQKNIVTISDDILYKIANMVNGDLRKGINIIELLDIYYKNVEITEEILKNVIDNNVTLASYGDTFHDLKSALQKSIRGSDPDAAVYYLAQLIATKDLITISRRLIACAYEDIGLANPDLCSRVYLATQAAKEAGFPEANQILSSIVIEMALSEKSSSAYEAISDALVEVANGNIQNVPWHIKKNPINLSSPLNNMQKYKNPHNYDNHWVSQDYLPREIRDKKYYIKQAHNYNEKLINDYWLKWRKDK</sequence>
<name>A0A0F6CL17_MYCGL</name>
<dbReference type="KEGG" id="mgz:GCW_02990"/>
<dbReference type="Pfam" id="PF12002">
    <property type="entry name" value="MgsA_C"/>
    <property type="match status" value="1"/>
</dbReference>
<organism evidence="5 6">
    <name type="scientific">Mycoplasmoides gallisepticum S6</name>
    <dbReference type="NCBI Taxonomy" id="1006581"/>
    <lineage>
        <taxon>Bacteria</taxon>
        <taxon>Bacillati</taxon>
        <taxon>Mycoplasmatota</taxon>
        <taxon>Mycoplasmoidales</taxon>
        <taxon>Mycoplasmoidaceae</taxon>
        <taxon>Mycoplasmoides</taxon>
    </lineage>
</organism>
<dbReference type="GO" id="GO:0006261">
    <property type="term" value="P:DNA-templated DNA replication"/>
    <property type="evidence" value="ECO:0007669"/>
    <property type="project" value="TreeGrafter"/>
</dbReference>
<dbReference type="Proteomes" id="UP000018735">
    <property type="component" value="Chromosome"/>
</dbReference>
<dbReference type="Gene3D" id="3.40.50.300">
    <property type="entry name" value="P-loop containing nucleotide triphosphate hydrolases"/>
    <property type="match status" value="1"/>
</dbReference>
<dbReference type="GO" id="GO:0005524">
    <property type="term" value="F:ATP binding"/>
    <property type="evidence" value="ECO:0007669"/>
    <property type="project" value="UniProtKB-KW"/>
</dbReference>
<dbReference type="Gene3D" id="1.10.3710.10">
    <property type="entry name" value="DNA polymerase III clamp loader subunits, C-terminal domain"/>
    <property type="match status" value="1"/>
</dbReference>
<dbReference type="PANTHER" id="PTHR13779:SF7">
    <property type="entry name" value="ATPASE WRNIP1"/>
    <property type="match status" value="1"/>
</dbReference>
<dbReference type="InterPro" id="IPR003959">
    <property type="entry name" value="ATPase_AAA_core"/>
</dbReference>
<proteinExistence type="inferred from homology"/>
<evidence type="ECO:0000259" key="4">
    <source>
        <dbReference type="SMART" id="SM00382"/>
    </source>
</evidence>
<dbReference type="eggNOG" id="COG2256">
    <property type="taxonomic scope" value="Bacteria"/>
</dbReference>
<accession>A0A0F6CL17</accession>
<gene>
    <name evidence="5" type="primary">rarA</name>
    <name evidence="5" type="ORF">GCW_02990</name>
</gene>
<dbReference type="Gene3D" id="1.20.272.10">
    <property type="match status" value="1"/>
</dbReference>
<protein>
    <submittedName>
        <fullName evidence="5">Recombination AAA ATPase RarA</fullName>
    </submittedName>
</protein>
<dbReference type="Pfam" id="PF00004">
    <property type="entry name" value="AAA"/>
    <property type="match status" value="1"/>
</dbReference>
<dbReference type="InterPro" id="IPR021886">
    <property type="entry name" value="MgsA_C"/>
</dbReference>
<dbReference type="CDD" id="cd18139">
    <property type="entry name" value="HLD_clamp_RarA"/>
    <property type="match status" value="1"/>
</dbReference>
<keyword evidence="3" id="KW-0067">ATP-binding</keyword>
<evidence type="ECO:0000313" key="6">
    <source>
        <dbReference type="Proteomes" id="UP000018735"/>
    </source>
</evidence>